<dbReference type="InterPro" id="IPR003956">
    <property type="entry name" value="Transcrpt_fac_NFYB/HAP3_CS"/>
</dbReference>
<dbReference type="GO" id="GO:0016706">
    <property type="term" value="F:2-oxoglutarate-dependent dioxygenase activity"/>
    <property type="evidence" value="ECO:0007669"/>
    <property type="project" value="InterPro"/>
</dbReference>
<feature type="transmembrane region" description="Helical" evidence="31">
    <location>
        <begin position="649"/>
        <end position="670"/>
    </location>
</feature>
<dbReference type="InterPro" id="IPR017403">
    <property type="entry name" value="PODXL"/>
</dbReference>
<evidence type="ECO:0000256" key="4">
    <source>
        <dbReference type="ARBA" id="ARBA00004285"/>
    </source>
</evidence>
<evidence type="ECO:0000259" key="33">
    <source>
        <dbReference type="Pfam" id="PF09004"/>
    </source>
</evidence>
<evidence type="ECO:0000256" key="27">
    <source>
        <dbReference type="ARBA" id="ARBA00029965"/>
    </source>
</evidence>
<proteinExistence type="inferred from homology"/>
<dbReference type="Pfam" id="PF00808">
    <property type="entry name" value="CBFD_NFYB_HMF"/>
    <property type="match status" value="1"/>
</dbReference>
<evidence type="ECO:0000256" key="28">
    <source>
        <dbReference type="ARBA" id="ARBA00031126"/>
    </source>
</evidence>
<gene>
    <name evidence="34" type="ORF">F2P81_018626</name>
</gene>
<keyword evidence="19" id="KW-0238">DNA-binding</keyword>
<keyword evidence="24" id="KW-0539">Nucleus</keyword>
<dbReference type="GO" id="GO:0022408">
    <property type="term" value="P:negative regulation of cell-cell adhesion"/>
    <property type="evidence" value="ECO:0007669"/>
    <property type="project" value="TreeGrafter"/>
</dbReference>
<keyword evidence="23" id="KW-0325">Glycoprotein</keyword>
<dbReference type="GO" id="GO:0001726">
    <property type="term" value="C:ruffle"/>
    <property type="evidence" value="ECO:0007669"/>
    <property type="project" value="UniProtKB-SubCell"/>
</dbReference>
<evidence type="ECO:0000256" key="25">
    <source>
        <dbReference type="ARBA" id="ARBA00023273"/>
    </source>
</evidence>
<dbReference type="CDD" id="cd22907">
    <property type="entry name" value="HFD_NFYB"/>
    <property type="match status" value="1"/>
</dbReference>
<dbReference type="GO" id="GO:0046982">
    <property type="term" value="F:protein heterodimerization activity"/>
    <property type="evidence" value="ECO:0007669"/>
    <property type="project" value="InterPro"/>
</dbReference>
<dbReference type="GO" id="GO:0016477">
    <property type="term" value="P:cell migration"/>
    <property type="evidence" value="ECO:0007669"/>
    <property type="project" value="InterPro"/>
</dbReference>
<dbReference type="PRINTS" id="PR00615">
    <property type="entry name" value="CCAATSUBUNTA"/>
</dbReference>
<dbReference type="GO" id="GO:0033634">
    <property type="term" value="P:positive regulation of cell-cell adhesion mediated by integrin"/>
    <property type="evidence" value="ECO:0007669"/>
    <property type="project" value="TreeGrafter"/>
</dbReference>
<evidence type="ECO:0000256" key="7">
    <source>
        <dbReference type="ARBA" id="ARBA00004486"/>
    </source>
</evidence>
<evidence type="ECO:0000256" key="24">
    <source>
        <dbReference type="ARBA" id="ARBA00023242"/>
    </source>
</evidence>
<dbReference type="Pfam" id="PF06365">
    <property type="entry name" value="CD34_antigen"/>
    <property type="match status" value="1"/>
</dbReference>
<feature type="region of interest" description="Disordered" evidence="30">
    <location>
        <begin position="427"/>
        <end position="464"/>
    </location>
</feature>
<evidence type="ECO:0000256" key="10">
    <source>
        <dbReference type="ARBA" id="ARBA00009053"/>
    </source>
</evidence>
<evidence type="ECO:0000256" key="30">
    <source>
        <dbReference type="SAM" id="MobiDB-lite"/>
    </source>
</evidence>
<dbReference type="SUPFAM" id="SSF47113">
    <property type="entry name" value="Histone-fold"/>
    <property type="match status" value="1"/>
</dbReference>
<keyword evidence="13" id="KW-1003">Cell membrane</keyword>
<evidence type="ECO:0000256" key="16">
    <source>
        <dbReference type="ARBA" id="ARBA00022889"/>
    </source>
</evidence>
<dbReference type="Pfam" id="PF09004">
    <property type="entry name" value="ALKBH8_N"/>
    <property type="match status" value="1"/>
</dbReference>
<accession>A0A6A4SEF3</accession>
<evidence type="ECO:0000256" key="11">
    <source>
        <dbReference type="ARBA" id="ARBA00015277"/>
    </source>
</evidence>
<keyword evidence="17 31" id="KW-1133">Transmembrane helix</keyword>
<feature type="compositionally biased region" description="Low complexity" evidence="30">
    <location>
        <begin position="522"/>
        <end position="538"/>
    </location>
</feature>
<dbReference type="PANTHER" id="PTHR12067:SF5">
    <property type="entry name" value="PODOCALYXIN"/>
    <property type="match status" value="1"/>
</dbReference>
<feature type="domain" description="Transcription factor CBF/NF-Y/archaeal histone" evidence="32">
    <location>
        <begin position="91"/>
        <end position="155"/>
    </location>
</feature>
<sequence>MRSCVSRTVGITAIPTHRSSDLRIVFKAILTDAIEMDGDSSTTDASQLGITGEYMASSHYVLQTQDDDADESLNDQDDGGIKENYREQDIYLPIANVARIMKNAVPQTGKIAKDAKECVQECVSEFISFITSEASERCHQEKRKTINGEDILFAMSTLGFDMYVEPLKLYLQKFREAMKGEKGMPGVAVAESLGDDLTDDGFTNPLPAGIITADGQQQNVMVYTTSYQQVDNTFSWSVHVDYVSARIQQRLHFLRALRVFGVSQKVMLLYYHAIVESIFRLLEVFPELHHMMNLTEITGFRFHSVCPDVTSVSPSFVTAGPSSASAGSPSTIQPTVNNETEPGVKPNGSAAYLTQTTAAVTTVGITAAKTTAVPHVSTQTQPQPSVINNISIYTAPSAVANPTATFSSTKALIPATTAVTAATTVTADSGGSSVGSTNTVREQTPEASVSTKNSRTESSVTLTENSYHVEPSKITKVSTVATTGQTSVTHRAINFKMSNGVEDTEKTTVPVTTNRQTASRATEPTGKPGTTGTLPILTTTGSVVPENLSGTTYLQTTTSTAAAATTQSQPKIFQYSLNSRQEKDEDKDLVEVCKRLMANFQDGNCTLILGHKNGNVQFDCVEINGKVKTSLTAQYYEEISKKPPDNKTLIAILASCGALLIMIFILAICASHHRRPCNENQQHLTEELHTVENGYHDNPTLEVMEVQAEMQEKKMSLNREFNDSWIVPIDNLLKEDILDEEDTHL</sequence>
<dbReference type="AlphaFoldDB" id="A0A6A4SEF3"/>
<dbReference type="FunFam" id="1.10.20.10:FF:000027">
    <property type="entry name" value="Nuclear transcription factor Y subunit beta"/>
    <property type="match status" value="1"/>
</dbReference>
<name>A0A6A4SEF3_SCOMX</name>
<dbReference type="GO" id="GO:0005667">
    <property type="term" value="C:transcription regulator complex"/>
    <property type="evidence" value="ECO:0007669"/>
    <property type="project" value="UniProtKB-ARBA"/>
</dbReference>
<dbReference type="GO" id="GO:0007155">
    <property type="term" value="P:cell adhesion"/>
    <property type="evidence" value="ECO:0007669"/>
    <property type="project" value="UniProtKB-KW"/>
</dbReference>
<dbReference type="Gene3D" id="1.10.20.10">
    <property type="entry name" value="Histone, subunit A"/>
    <property type="match status" value="1"/>
</dbReference>
<dbReference type="GO" id="GO:0032534">
    <property type="term" value="P:regulation of microvillus assembly"/>
    <property type="evidence" value="ECO:0007669"/>
    <property type="project" value="TreeGrafter"/>
</dbReference>
<evidence type="ECO:0000256" key="8">
    <source>
        <dbReference type="ARBA" id="ARBA00004510"/>
    </source>
</evidence>
<evidence type="ECO:0000256" key="2">
    <source>
        <dbReference type="ARBA" id="ARBA00004123"/>
    </source>
</evidence>
<evidence type="ECO:0000256" key="5">
    <source>
        <dbReference type="ARBA" id="ARBA00004466"/>
    </source>
</evidence>
<comment type="caution">
    <text evidence="34">The sequence shown here is derived from an EMBL/GenBank/DDBJ whole genome shotgun (WGS) entry which is preliminary data.</text>
</comment>
<dbReference type="GO" id="GO:0006355">
    <property type="term" value="P:regulation of DNA-templated transcription"/>
    <property type="evidence" value="ECO:0007669"/>
    <property type="project" value="InterPro"/>
</dbReference>
<evidence type="ECO:0000256" key="20">
    <source>
        <dbReference type="ARBA" id="ARBA00023136"/>
    </source>
</evidence>
<evidence type="ECO:0000256" key="23">
    <source>
        <dbReference type="ARBA" id="ARBA00023180"/>
    </source>
</evidence>
<evidence type="ECO:0000256" key="17">
    <source>
        <dbReference type="ARBA" id="ARBA00022989"/>
    </source>
</evidence>
<feature type="compositionally biased region" description="Low complexity" evidence="30">
    <location>
        <begin position="427"/>
        <end position="436"/>
    </location>
</feature>
<dbReference type="InterPro" id="IPR013836">
    <property type="entry name" value="CD34/Podocalyxin"/>
</dbReference>
<dbReference type="InterPro" id="IPR003958">
    <property type="entry name" value="CBFA_NFYB_domain"/>
</dbReference>
<protein>
    <recommendedName>
        <fullName evidence="11">Nuclear transcription factor Y subunit beta</fullName>
    </recommendedName>
    <alternativeName>
        <fullName evidence="27">CAAT box DNA-binding protein subunit B</fullName>
    </alternativeName>
    <alternativeName>
        <fullName evidence="28">Nuclear transcription factor Y subunit B</fullName>
    </alternativeName>
    <alternativeName>
        <fullName evidence="12">Podocalyxin</fullName>
    </alternativeName>
    <alternativeName>
        <fullName evidence="29">Podocalyxin-like protein 1</fullName>
    </alternativeName>
</protein>
<evidence type="ECO:0000256" key="15">
    <source>
        <dbReference type="ARBA" id="ARBA00022729"/>
    </source>
</evidence>
<evidence type="ECO:0000256" key="3">
    <source>
        <dbReference type="ARBA" id="ARBA00004221"/>
    </source>
</evidence>
<evidence type="ECO:0000256" key="29">
    <source>
        <dbReference type="ARBA" id="ARBA00031141"/>
    </source>
</evidence>
<comment type="similarity">
    <text evidence="9">Belongs to the podocalyxin family.</text>
</comment>
<evidence type="ECO:0000256" key="22">
    <source>
        <dbReference type="ARBA" id="ARBA00023163"/>
    </source>
</evidence>
<feature type="compositionally biased region" description="Polar residues" evidence="30">
    <location>
        <begin position="437"/>
        <end position="464"/>
    </location>
</feature>
<feature type="domain" description="Alkylated DNA repair protein AlkB homologue 8 N-terminal" evidence="33">
    <location>
        <begin position="236"/>
        <end position="277"/>
    </location>
</feature>
<keyword evidence="22" id="KW-0804">Transcription</keyword>
<comment type="subcellular location">
    <subcellularLocation>
        <location evidence="3">Apical cell membrane</location>
    </subcellularLocation>
    <subcellularLocation>
        <location evidence="7">Cell projection</location>
        <location evidence="7">Filopodium</location>
    </subcellularLocation>
    <subcellularLocation>
        <location evidence="8">Cell projection</location>
        <location evidence="8">Lamellipodium</location>
    </subcellularLocation>
    <subcellularLocation>
        <location evidence="1">Cell projection</location>
        <location evidence="1">Microvillus</location>
    </subcellularLocation>
    <subcellularLocation>
        <location evidence="5">Cell projection</location>
        <location evidence="5">Ruffle</location>
    </subcellularLocation>
    <subcellularLocation>
        <location evidence="4">Membrane raft</location>
    </subcellularLocation>
    <subcellularLocation>
        <location evidence="6">Membrane</location>
        <topology evidence="6">Single-pass type I membrane protein</topology>
    </subcellularLocation>
    <subcellularLocation>
        <location evidence="2">Nucleus</location>
    </subcellularLocation>
</comment>
<keyword evidence="21" id="KW-0010">Activator</keyword>
<evidence type="ECO:0000256" key="1">
    <source>
        <dbReference type="ARBA" id="ARBA00004105"/>
    </source>
</evidence>
<dbReference type="GO" id="GO:0016324">
    <property type="term" value="C:apical plasma membrane"/>
    <property type="evidence" value="ECO:0007669"/>
    <property type="project" value="UniProtKB-SubCell"/>
</dbReference>
<organism evidence="34 35">
    <name type="scientific">Scophthalmus maximus</name>
    <name type="common">Turbot</name>
    <name type="synonym">Psetta maxima</name>
    <dbReference type="NCBI Taxonomy" id="52904"/>
    <lineage>
        <taxon>Eukaryota</taxon>
        <taxon>Metazoa</taxon>
        <taxon>Chordata</taxon>
        <taxon>Craniata</taxon>
        <taxon>Vertebrata</taxon>
        <taxon>Euteleostomi</taxon>
        <taxon>Actinopterygii</taxon>
        <taxon>Neopterygii</taxon>
        <taxon>Teleostei</taxon>
        <taxon>Neoteleostei</taxon>
        <taxon>Acanthomorphata</taxon>
        <taxon>Carangaria</taxon>
        <taxon>Pleuronectiformes</taxon>
        <taxon>Pleuronectoidei</taxon>
        <taxon>Scophthalmidae</taxon>
        <taxon>Scophthalmus</taxon>
    </lineage>
</organism>
<comment type="function">
    <text evidence="26">Component of the sequence-specific heterotrimeric transcription factor (NF-Y) which specifically recognizes a 5'-CCAAT-3' box motif found in the promoters of its target genes. NF-Y can function as both an activator and a repressor, depending on its interacting cofactors.</text>
</comment>
<evidence type="ECO:0000256" key="19">
    <source>
        <dbReference type="ARBA" id="ARBA00023125"/>
    </source>
</evidence>
<evidence type="ECO:0000256" key="14">
    <source>
        <dbReference type="ARBA" id="ARBA00022692"/>
    </source>
</evidence>
<dbReference type="GO" id="GO:0030175">
    <property type="term" value="C:filopodium"/>
    <property type="evidence" value="ECO:0007669"/>
    <property type="project" value="UniProtKB-SubCell"/>
</dbReference>
<dbReference type="GO" id="GO:0045121">
    <property type="term" value="C:membrane raft"/>
    <property type="evidence" value="ECO:0007669"/>
    <property type="project" value="UniProtKB-SubCell"/>
</dbReference>
<feature type="compositionally biased region" description="Polar residues" evidence="30">
    <location>
        <begin position="507"/>
        <end position="520"/>
    </location>
</feature>
<dbReference type="PANTHER" id="PTHR12067">
    <property type="entry name" value="PODOCALYXIN"/>
    <property type="match status" value="1"/>
</dbReference>
<dbReference type="EMBL" id="VEVO01000016">
    <property type="protein sequence ID" value="KAF0029521.1"/>
    <property type="molecule type" value="Genomic_DNA"/>
</dbReference>
<dbReference type="GO" id="GO:0005654">
    <property type="term" value="C:nucleoplasm"/>
    <property type="evidence" value="ECO:0007669"/>
    <property type="project" value="UniProtKB-ARBA"/>
</dbReference>
<evidence type="ECO:0000256" key="31">
    <source>
        <dbReference type="SAM" id="Phobius"/>
    </source>
</evidence>
<dbReference type="GO" id="GO:0031528">
    <property type="term" value="C:microvillus membrane"/>
    <property type="evidence" value="ECO:0007669"/>
    <property type="project" value="TreeGrafter"/>
</dbReference>
<keyword evidence="25" id="KW-0966">Cell projection</keyword>
<dbReference type="PROSITE" id="PS00685">
    <property type="entry name" value="NFYB_HAP3"/>
    <property type="match status" value="1"/>
</dbReference>
<keyword evidence="20 31" id="KW-0472">Membrane</keyword>
<dbReference type="InterPro" id="IPR009072">
    <property type="entry name" value="Histone-fold"/>
</dbReference>
<feature type="region of interest" description="Disordered" evidence="30">
    <location>
        <begin position="504"/>
        <end position="538"/>
    </location>
</feature>
<evidence type="ECO:0000313" key="35">
    <source>
        <dbReference type="Proteomes" id="UP000438429"/>
    </source>
</evidence>
<keyword evidence="16" id="KW-0130">Cell adhesion</keyword>
<dbReference type="InterPro" id="IPR015095">
    <property type="entry name" value="AlkB_hom8_N"/>
</dbReference>
<evidence type="ECO:0000256" key="13">
    <source>
        <dbReference type="ARBA" id="ARBA00022475"/>
    </source>
</evidence>
<evidence type="ECO:0000256" key="18">
    <source>
        <dbReference type="ARBA" id="ARBA00023015"/>
    </source>
</evidence>
<evidence type="ECO:0000256" key="9">
    <source>
        <dbReference type="ARBA" id="ARBA00007029"/>
    </source>
</evidence>
<evidence type="ECO:0000256" key="12">
    <source>
        <dbReference type="ARBA" id="ARBA00017371"/>
    </source>
</evidence>
<dbReference type="Proteomes" id="UP000438429">
    <property type="component" value="Unassembled WGS sequence"/>
</dbReference>
<dbReference type="GO" id="GO:0043565">
    <property type="term" value="F:sequence-specific DNA binding"/>
    <property type="evidence" value="ECO:0007669"/>
    <property type="project" value="InterPro"/>
</dbReference>
<keyword evidence="14 31" id="KW-0812">Transmembrane</keyword>
<evidence type="ECO:0000256" key="6">
    <source>
        <dbReference type="ARBA" id="ARBA00004479"/>
    </source>
</evidence>
<evidence type="ECO:0000256" key="21">
    <source>
        <dbReference type="ARBA" id="ARBA00023159"/>
    </source>
</evidence>
<dbReference type="GO" id="GO:0008168">
    <property type="term" value="F:methyltransferase activity"/>
    <property type="evidence" value="ECO:0007669"/>
    <property type="project" value="InterPro"/>
</dbReference>
<evidence type="ECO:0000256" key="26">
    <source>
        <dbReference type="ARBA" id="ARBA00025263"/>
    </source>
</evidence>
<dbReference type="GO" id="GO:0030027">
    <property type="term" value="C:lamellipodium"/>
    <property type="evidence" value="ECO:0007669"/>
    <property type="project" value="UniProtKB-SubCell"/>
</dbReference>
<reference evidence="34 35" key="1">
    <citation type="submission" date="2019-06" db="EMBL/GenBank/DDBJ databases">
        <title>Draft genomes of female and male turbot (Scophthalmus maximus).</title>
        <authorList>
            <person name="Xu H."/>
            <person name="Xu X.-W."/>
            <person name="Shao C."/>
            <person name="Chen S."/>
        </authorList>
    </citation>
    <scope>NUCLEOTIDE SEQUENCE [LARGE SCALE GENOMIC DNA]</scope>
    <source>
        <strain evidence="34">Ysfricsl-2016a</strain>
        <tissue evidence="34">Blood</tissue>
    </source>
</reference>
<comment type="similarity">
    <text evidence="10">Belongs to the NFYB/HAP3 subunit family.</text>
</comment>
<keyword evidence="18" id="KW-0805">Transcription regulation</keyword>
<keyword evidence="15" id="KW-0732">Signal</keyword>
<evidence type="ECO:0000259" key="32">
    <source>
        <dbReference type="Pfam" id="PF00808"/>
    </source>
</evidence>
<evidence type="ECO:0000313" key="34">
    <source>
        <dbReference type="EMBL" id="KAF0029521.1"/>
    </source>
</evidence>